<name>A0A075A4A7_OPIVI</name>
<gene>
    <name evidence="1" type="ORF">T265_03159</name>
</gene>
<reference evidence="1 2" key="1">
    <citation type="submission" date="2013-11" db="EMBL/GenBank/DDBJ databases">
        <title>Opisthorchis viverrini - life in the bile duct.</title>
        <authorList>
            <person name="Young N.D."/>
            <person name="Nagarajan N."/>
            <person name="Lin S.J."/>
            <person name="Korhonen P.K."/>
            <person name="Jex A.R."/>
            <person name="Hall R.S."/>
            <person name="Safavi-Hemami H."/>
            <person name="Kaewkong W."/>
            <person name="Bertrand D."/>
            <person name="Gao S."/>
            <person name="Seet Q."/>
            <person name="Wongkham S."/>
            <person name="Teh B.T."/>
            <person name="Wongkham C."/>
            <person name="Intapan P.M."/>
            <person name="Maleewong W."/>
            <person name="Yang X."/>
            <person name="Hu M."/>
            <person name="Wang Z."/>
            <person name="Hofmann A."/>
            <person name="Sternberg P.W."/>
            <person name="Tan P."/>
            <person name="Wang J."/>
            <person name="Gasser R.B."/>
        </authorList>
    </citation>
    <scope>NUCLEOTIDE SEQUENCE [LARGE SCALE GENOMIC DNA]</scope>
</reference>
<keyword evidence="2" id="KW-1185">Reference proteome</keyword>
<sequence>MRQGGSIWEASLCQRQKVVVERATPDYLCREVTPNQGNIFKSLECVRVRMQDRTGMCYLPEVCGQYPGCSVVGPRDNCHSVRRIADAFVVPGATCRTDPVKFEAGKYDVAPHVSALDSNSLSGSDTKISPFELVEDMTAIQNTVGERQPLTDKNNSDPETWAMASILCTNS</sequence>
<organism evidence="1 2">
    <name type="scientific">Opisthorchis viverrini</name>
    <name type="common">Southeast Asian liver fluke</name>
    <dbReference type="NCBI Taxonomy" id="6198"/>
    <lineage>
        <taxon>Eukaryota</taxon>
        <taxon>Metazoa</taxon>
        <taxon>Spiralia</taxon>
        <taxon>Lophotrochozoa</taxon>
        <taxon>Platyhelminthes</taxon>
        <taxon>Trematoda</taxon>
        <taxon>Digenea</taxon>
        <taxon>Opisthorchiida</taxon>
        <taxon>Opisthorchiata</taxon>
        <taxon>Opisthorchiidae</taxon>
        <taxon>Opisthorchis</taxon>
    </lineage>
</organism>
<evidence type="ECO:0000313" key="1">
    <source>
        <dbReference type="EMBL" id="KER30425.1"/>
    </source>
</evidence>
<dbReference type="Proteomes" id="UP000054324">
    <property type="component" value="Unassembled WGS sequence"/>
</dbReference>
<dbReference type="GeneID" id="20317346"/>
<dbReference type="EMBL" id="KL596661">
    <property type="protein sequence ID" value="KER30425.1"/>
    <property type="molecule type" value="Genomic_DNA"/>
</dbReference>
<dbReference type="AlphaFoldDB" id="A0A075A4A7"/>
<dbReference type="KEGG" id="ovi:T265_03159"/>
<dbReference type="CTD" id="20317346"/>
<protein>
    <submittedName>
        <fullName evidence="1">Uncharacterized protein</fullName>
    </submittedName>
</protein>
<proteinExistence type="predicted"/>
<accession>A0A075A4A7</accession>
<evidence type="ECO:0000313" key="2">
    <source>
        <dbReference type="Proteomes" id="UP000054324"/>
    </source>
</evidence>
<dbReference type="RefSeq" id="XP_009165836.1">
    <property type="nucleotide sequence ID" value="XM_009167572.1"/>
</dbReference>